<feature type="compositionally biased region" description="Polar residues" evidence="11">
    <location>
        <begin position="164"/>
        <end position="183"/>
    </location>
</feature>
<comment type="subcellular location">
    <subcellularLocation>
        <location evidence="1">Endoplasmic reticulum membrane</location>
        <topology evidence="1">Single-pass type IV membrane protein</topology>
    </subcellularLocation>
</comment>
<evidence type="ECO:0000256" key="9">
    <source>
        <dbReference type="ARBA" id="ARBA00037934"/>
    </source>
</evidence>
<dbReference type="InterPro" id="IPR005606">
    <property type="entry name" value="Sec20"/>
</dbReference>
<evidence type="ECO:0000313" key="15">
    <source>
        <dbReference type="Proteomes" id="UP000813444"/>
    </source>
</evidence>
<feature type="compositionally biased region" description="Acidic residues" evidence="11">
    <location>
        <begin position="367"/>
        <end position="384"/>
    </location>
</feature>
<name>A0A8K0T448_9HYPO</name>
<protein>
    <recommendedName>
        <fullName evidence="13">Sec20 C-terminal domain-containing protein</fullName>
    </recommendedName>
</protein>
<evidence type="ECO:0000256" key="6">
    <source>
        <dbReference type="ARBA" id="ARBA00022989"/>
    </source>
</evidence>
<dbReference type="Proteomes" id="UP000813444">
    <property type="component" value="Unassembled WGS sequence"/>
</dbReference>
<dbReference type="PANTHER" id="PTHR12825">
    <property type="entry name" value="BNIP1-RELATED"/>
    <property type="match status" value="1"/>
</dbReference>
<dbReference type="PANTHER" id="PTHR12825:SF0">
    <property type="entry name" value="VESICLE TRANSPORT PROTEIN SEC20"/>
    <property type="match status" value="1"/>
</dbReference>
<organism evidence="14 15">
    <name type="scientific">Stachybotrys elegans</name>
    <dbReference type="NCBI Taxonomy" id="80388"/>
    <lineage>
        <taxon>Eukaryota</taxon>
        <taxon>Fungi</taxon>
        <taxon>Dikarya</taxon>
        <taxon>Ascomycota</taxon>
        <taxon>Pezizomycotina</taxon>
        <taxon>Sordariomycetes</taxon>
        <taxon>Hypocreomycetidae</taxon>
        <taxon>Hypocreales</taxon>
        <taxon>Stachybotryaceae</taxon>
        <taxon>Stachybotrys</taxon>
    </lineage>
</organism>
<dbReference type="AlphaFoldDB" id="A0A8K0T448"/>
<dbReference type="GO" id="GO:0031201">
    <property type="term" value="C:SNARE complex"/>
    <property type="evidence" value="ECO:0007669"/>
    <property type="project" value="TreeGrafter"/>
</dbReference>
<keyword evidence="5" id="KW-0931">ER-Golgi transport</keyword>
<feature type="region of interest" description="Disordered" evidence="11">
    <location>
        <begin position="360"/>
        <end position="400"/>
    </location>
</feature>
<feature type="region of interest" description="Disordered" evidence="11">
    <location>
        <begin position="131"/>
        <end position="183"/>
    </location>
</feature>
<feature type="coiled-coil region" evidence="10">
    <location>
        <begin position="3"/>
        <end position="33"/>
    </location>
</feature>
<feature type="transmembrane region" description="Helical" evidence="12">
    <location>
        <begin position="249"/>
        <end position="267"/>
    </location>
</feature>
<keyword evidence="6 12" id="KW-1133">Transmembrane helix</keyword>
<evidence type="ECO:0000256" key="2">
    <source>
        <dbReference type="ARBA" id="ARBA00022448"/>
    </source>
</evidence>
<sequence length="400" mass="44584">MSFEGLQERLSALQETTTQLKELIDRLGNLTFEPGSLPPNTDENNVTDELSTEIGLLLRSGMEDQELLQEEVKYLRPDSHEKTRLEEGVHRISRELVSYRFAFRRARVLAKKSIEKLHKLERQLQLQSYATSEAASLHPAEEGGGGQPSEDAPRPQRAERSIHQKQYSSLTEEDQQTVGASSNVTNALRRTHDLIAAELSRSEFAHQTLTESSVALKQLDESYGSLDTMLSNSRELLGTLLRSQKSDTWYLQTTLYMLLVTGAWLVFRRLLYGPMWWFVYLPLRLIFGIGSTAGGAVMRSRPSAGKPDAFAEVPDGGVPVEGLPREDLPTAQVRYDGAEQVDAAVKDTIDKVVDAVREAEELGSIPEDPDVEAEQGLEDGLGEDLDARPAVEHVQVKEEL</sequence>
<evidence type="ECO:0000256" key="11">
    <source>
        <dbReference type="SAM" id="MobiDB-lite"/>
    </source>
</evidence>
<keyword evidence="4" id="KW-0256">Endoplasmic reticulum</keyword>
<evidence type="ECO:0000256" key="3">
    <source>
        <dbReference type="ARBA" id="ARBA00022692"/>
    </source>
</evidence>
<dbReference type="GO" id="GO:0005484">
    <property type="term" value="F:SNAP receptor activity"/>
    <property type="evidence" value="ECO:0007669"/>
    <property type="project" value="InterPro"/>
</dbReference>
<dbReference type="GO" id="GO:0005789">
    <property type="term" value="C:endoplasmic reticulum membrane"/>
    <property type="evidence" value="ECO:0007669"/>
    <property type="project" value="UniProtKB-SubCell"/>
</dbReference>
<comment type="caution">
    <text evidence="14">The sequence shown here is derived from an EMBL/GenBank/DDBJ whole genome shotgun (WGS) entry which is preliminary data.</text>
</comment>
<evidence type="ECO:0000256" key="10">
    <source>
        <dbReference type="SAM" id="Coils"/>
    </source>
</evidence>
<comment type="similarity">
    <text evidence="9">Belongs to the SEC20 family.</text>
</comment>
<dbReference type="Pfam" id="PF03908">
    <property type="entry name" value="Sec20"/>
    <property type="match status" value="1"/>
</dbReference>
<feature type="domain" description="Sec20 C-terminal" evidence="13">
    <location>
        <begin position="181"/>
        <end position="270"/>
    </location>
</feature>
<dbReference type="InterPro" id="IPR056173">
    <property type="entry name" value="Sec20_C"/>
</dbReference>
<evidence type="ECO:0000256" key="1">
    <source>
        <dbReference type="ARBA" id="ARBA00004163"/>
    </source>
</evidence>
<feature type="compositionally biased region" description="Basic and acidic residues" evidence="11">
    <location>
        <begin position="151"/>
        <end position="162"/>
    </location>
</feature>
<evidence type="ECO:0000259" key="13">
    <source>
        <dbReference type="Pfam" id="PF03908"/>
    </source>
</evidence>
<dbReference type="OrthoDB" id="46868at2759"/>
<evidence type="ECO:0000256" key="5">
    <source>
        <dbReference type="ARBA" id="ARBA00022892"/>
    </source>
</evidence>
<reference evidence="14" key="1">
    <citation type="journal article" date="2021" name="Nat. Commun.">
        <title>Genetic determinants of endophytism in the Arabidopsis root mycobiome.</title>
        <authorList>
            <person name="Mesny F."/>
            <person name="Miyauchi S."/>
            <person name="Thiergart T."/>
            <person name="Pickel B."/>
            <person name="Atanasova L."/>
            <person name="Karlsson M."/>
            <person name="Huettel B."/>
            <person name="Barry K.W."/>
            <person name="Haridas S."/>
            <person name="Chen C."/>
            <person name="Bauer D."/>
            <person name="Andreopoulos W."/>
            <person name="Pangilinan J."/>
            <person name="LaButti K."/>
            <person name="Riley R."/>
            <person name="Lipzen A."/>
            <person name="Clum A."/>
            <person name="Drula E."/>
            <person name="Henrissat B."/>
            <person name="Kohler A."/>
            <person name="Grigoriev I.V."/>
            <person name="Martin F.M."/>
            <person name="Hacquard S."/>
        </authorList>
    </citation>
    <scope>NUCLEOTIDE SEQUENCE</scope>
    <source>
        <strain evidence="14">MPI-CAGE-CH-0235</strain>
    </source>
</reference>
<keyword evidence="2" id="KW-0813">Transport</keyword>
<feature type="compositionally biased region" description="Basic and acidic residues" evidence="11">
    <location>
        <begin position="385"/>
        <end position="400"/>
    </location>
</feature>
<feature type="transmembrane region" description="Helical" evidence="12">
    <location>
        <begin position="279"/>
        <end position="298"/>
    </location>
</feature>
<evidence type="ECO:0000256" key="7">
    <source>
        <dbReference type="ARBA" id="ARBA00023054"/>
    </source>
</evidence>
<keyword evidence="7 10" id="KW-0175">Coiled coil</keyword>
<dbReference type="EMBL" id="JAGPNK010000001">
    <property type="protein sequence ID" value="KAH7329006.1"/>
    <property type="molecule type" value="Genomic_DNA"/>
</dbReference>
<keyword evidence="8 12" id="KW-0472">Membrane</keyword>
<keyword evidence="3 12" id="KW-0812">Transmembrane</keyword>
<evidence type="ECO:0000256" key="4">
    <source>
        <dbReference type="ARBA" id="ARBA00022824"/>
    </source>
</evidence>
<evidence type="ECO:0000313" key="14">
    <source>
        <dbReference type="EMBL" id="KAH7329006.1"/>
    </source>
</evidence>
<dbReference type="GO" id="GO:0006890">
    <property type="term" value="P:retrograde vesicle-mediated transport, Golgi to endoplasmic reticulum"/>
    <property type="evidence" value="ECO:0007669"/>
    <property type="project" value="InterPro"/>
</dbReference>
<evidence type="ECO:0000256" key="12">
    <source>
        <dbReference type="SAM" id="Phobius"/>
    </source>
</evidence>
<proteinExistence type="inferred from homology"/>
<evidence type="ECO:0000256" key="8">
    <source>
        <dbReference type="ARBA" id="ARBA00023136"/>
    </source>
</evidence>
<accession>A0A8K0T448</accession>
<keyword evidence="15" id="KW-1185">Reference proteome</keyword>
<gene>
    <name evidence="14" type="ORF">B0I35DRAFT_473654</name>
</gene>